<dbReference type="GO" id="GO:0007265">
    <property type="term" value="P:Ras protein signal transduction"/>
    <property type="evidence" value="ECO:0007669"/>
    <property type="project" value="TreeGrafter"/>
</dbReference>
<dbReference type="PROSITE" id="PS50009">
    <property type="entry name" value="RASGEF_CAT"/>
    <property type="match status" value="1"/>
</dbReference>
<dbReference type="KEGG" id="eiv:EIN_274810"/>
<dbReference type="Gene3D" id="2.130.10.30">
    <property type="entry name" value="Regulator of chromosome condensation 1/beta-lactamase-inhibitor protein II"/>
    <property type="match status" value="1"/>
</dbReference>
<dbReference type="PROSITE" id="PS50212">
    <property type="entry name" value="RASGEF_NTER"/>
    <property type="match status" value="1"/>
</dbReference>
<dbReference type="Gene3D" id="1.10.840.10">
    <property type="entry name" value="Ras guanine-nucleotide exchange factors catalytic domain"/>
    <property type="match status" value="1"/>
</dbReference>
<protein>
    <recommendedName>
        <fullName evidence="8">Guanine nucleotide exchange factor</fullName>
    </recommendedName>
</protein>
<dbReference type="InterPro" id="IPR036964">
    <property type="entry name" value="RASGEF_cat_dom_sf"/>
</dbReference>
<dbReference type="InterPro" id="IPR023578">
    <property type="entry name" value="Ras_GEF_dom_sf"/>
</dbReference>
<dbReference type="InterPro" id="IPR009091">
    <property type="entry name" value="RCC1/BLIP-II"/>
</dbReference>
<dbReference type="PANTHER" id="PTHR23113:SF99">
    <property type="entry name" value="RASGEF DOMAIN-CONTAINING PROTEIN"/>
    <property type="match status" value="1"/>
</dbReference>
<name>A0A0A1U1H8_ENTIV</name>
<organism evidence="6 7">
    <name type="scientific">Entamoeba invadens IP1</name>
    <dbReference type="NCBI Taxonomy" id="370355"/>
    <lineage>
        <taxon>Eukaryota</taxon>
        <taxon>Amoebozoa</taxon>
        <taxon>Evosea</taxon>
        <taxon>Archamoebae</taxon>
        <taxon>Mastigamoebida</taxon>
        <taxon>Entamoebidae</taxon>
        <taxon>Entamoeba</taxon>
    </lineage>
</organism>
<dbReference type="EMBL" id="KB206783">
    <property type="protein sequence ID" value="ELP87894.1"/>
    <property type="molecule type" value="Genomic_DNA"/>
</dbReference>
<accession>A0A0A1U1H8</accession>
<dbReference type="SMART" id="SM00147">
    <property type="entry name" value="RasGEF"/>
    <property type="match status" value="1"/>
</dbReference>
<dbReference type="GeneID" id="14886845"/>
<evidence type="ECO:0000259" key="4">
    <source>
        <dbReference type="PROSITE" id="PS50009"/>
    </source>
</evidence>
<dbReference type="Pfam" id="PF00618">
    <property type="entry name" value="RasGEF_N"/>
    <property type="match status" value="1"/>
</dbReference>
<feature type="repeat" description="RCC1" evidence="3">
    <location>
        <begin position="197"/>
        <end position="248"/>
    </location>
</feature>
<dbReference type="InterPro" id="IPR001895">
    <property type="entry name" value="RASGEF_cat_dom"/>
</dbReference>
<dbReference type="VEuPathDB" id="AmoebaDB:EIN_274810"/>
<dbReference type="AlphaFoldDB" id="A0A0A1U1H8"/>
<keyword evidence="1 2" id="KW-0344">Guanine-nucleotide releasing factor</keyword>
<evidence type="ECO:0000256" key="1">
    <source>
        <dbReference type="ARBA" id="ARBA00022658"/>
    </source>
</evidence>
<dbReference type="OrthoDB" id="19558at2759"/>
<dbReference type="Pfam" id="PF00415">
    <property type="entry name" value="RCC1"/>
    <property type="match status" value="1"/>
</dbReference>
<proteinExistence type="predicted"/>
<dbReference type="InterPro" id="IPR000651">
    <property type="entry name" value="Ras-like_Gua-exchang_fac_N"/>
</dbReference>
<dbReference type="GO" id="GO:0005085">
    <property type="term" value="F:guanyl-nucleotide exchange factor activity"/>
    <property type="evidence" value="ECO:0007669"/>
    <property type="project" value="UniProtKB-KW"/>
</dbReference>
<dbReference type="PROSITE" id="PS50012">
    <property type="entry name" value="RCC1_3"/>
    <property type="match status" value="1"/>
</dbReference>
<evidence type="ECO:0000259" key="5">
    <source>
        <dbReference type="PROSITE" id="PS50212"/>
    </source>
</evidence>
<feature type="domain" description="N-terminal Ras-GEF" evidence="5">
    <location>
        <begin position="586"/>
        <end position="703"/>
    </location>
</feature>
<sequence>MTKTGFPHSDTKCVNCMMTRNVSALSRESTEIMIDKAALEITEKNVKEKHSELKKTETDKQTEKITKQLNIPKIQKHTIKIFGKHLYQPKTIPDKTSYISVTPLNFFYIVDQVVYVTGVLDYKKKIPTLIPKVLMGVTGSVRQIIANHKKMIFINEGKIYSSSNLSDPNLIKRVNDLQGVVQISCSENHYAALTSLGHVYLWGKNLKFEIGTERVVPNDRPSRIEEISTHTIVKVVCGNGYTACLNDNGKVIVVGSEMCWKSNQRFVDIVRFNDHLAGLTATGIVILEDGTIINSDNKITRISEGLGSLVSESSNKMYLLKELEWVYVDNMAKQEWSGCETSLVCFNSNKMSWMCGMIETFELYIEQLQVMKEVYIVKLIQIVNENNLDNDETKELKKNKLFKKEKKKERPSPPFKNGFCVIKSETFEVFEKLYKTSFKMYETLLRNYNSKQPFEHTEFYFYFFKKMSSKLISFADTFPRYTEMFNIITVMKSPLYNELESFGATLSEDVSTLLFNKHVDLLSMVLVPFKFLSKMYKNSTQLKNMNKACAQIIFEKFEEVLFRCNESLKLENIKSFEYVYSNPRTQELLVQLSSLEDLVIQLTRPNFREPKFRDIFLLMFRLFTTPECFLAYLLPQSNNKESFETKMQTLDVLKEWMECYPLDFLNIKSGEQSLLYYLKTMKEPYSAIQKVKDDVYHIFEKTKLQTKNEEYPPITYLNILRYEEFLLDPTKVTNTMTYVYRKLFLRITKVEFLYYLDKELKESAVNIKNMIDSFNYLSQMYSQMFNEAPKDKQLLILENTIKMLDIFLLNDRNYHAICGIVFAFIRIKEMDSFKNKLSLDLKNRLDFFESLCSFNNNYKNLRDTIGVDESPLLPFMGIISRDLVFASEYNASKEGDLFNFNKLRIMYNVVMNVINYQPNNVICSNNIDEKFHKKFCQFHGV</sequence>
<dbReference type="Gene3D" id="1.20.870.10">
    <property type="entry name" value="Son of sevenless (SoS) protein Chain: S domain 1"/>
    <property type="match status" value="1"/>
</dbReference>
<dbReference type="Pfam" id="PF00617">
    <property type="entry name" value="RasGEF"/>
    <property type="match status" value="1"/>
</dbReference>
<dbReference type="GO" id="GO:0005886">
    <property type="term" value="C:plasma membrane"/>
    <property type="evidence" value="ECO:0007669"/>
    <property type="project" value="TreeGrafter"/>
</dbReference>
<feature type="domain" description="Ras-GEF" evidence="4">
    <location>
        <begin position="728"/>
        <end position="941"/>
    </location>
</feature>
<dbReference type="PANTHER" id="PTHR23113">
    <property type="entry name" value="GUANINE NUCLEOTIDE EXCHANGE FACTOR"/>
    <property type="match status" value="1"/>
</dbReference>
<reference evidence="6 7" key="1">
    <citation type="submission" date="2012-10" db="EMBL/GenBank/DDBJ databases">
        <authorList>
            <person name="Zafar N."/>
            <person name="Inman J."/>
            <person name="Hall N."/>
            <person name="Lorenzi H."/>
            <person name="Caler E."/>
        </authorList>
    </citation>
    <scope>NUCLEOTIDE SEQUENCE [LARGE SCALE GENOMIC DNA]</scope>
    <source>
        <strain evidence="6 7">IP1</strain>
    </source>
</reference>
<evidence type="ECO:0000313" key="6">
    <source>
        <dbReference type="EMBL" id="ELP87894.1"/>
    </source>
</evidence>
<gene>
    <name evidence="6" type="ORF">EIN_274810</name>
</gene>
<dbReference type="SUPFAM" id="SSF50985">
    <property type="entry name" value="RCC1/BLIP-II"/>
    <property type="match status" value="1"/>
</dbReference>
<dbReference type="InterPro" id="IPR000408">
    <property type="entry name" value="Reg_chr_condens"/>
</dbReference>
<dbReference type="RefSeq" id="XP_004254665.1">
    <property type="nucleotide sequence ID" value="XM_004254617.1"/>
</dbReference>
<dbReference type="Proteomes" id="UP000014680">
    <property type="component" value="Unassembled WGS sequence"/>
</dbReference>
<evidence type="ECO:0000256" key="2">
    <source>
        <dbReference type="PROSITE-ProRule" id="PRU00168"/>
    </source>
</evidence>
<evidence type="ECO:0000256" key="3">
    <source>
        <dbReference type="PROSITE-ProRule" id="PRU00235"/>
    </source>
</evidence>
<dbReference type="InterPro" id="IPR008937">
    <property type="entry name" value="Ras-like_GEF"/>
</dbReference>
<evidence type="ECO:0008006" key="8">
    <source>
        <dbReference type="Google" id="ProtNLM"/>
    </source>
</evidence>
<dbReference type="SUPFAM" id="SSF48366">
    <property type="entry name" value="Ras GEF"/>
    <property type="match status" value="1"/>
</dbReference>
<keyword evidence="7" id="KW-1185">Reference proteome</keyword>
<dbReference type="CDD" id="cd06224">
    <property type="entry name" value="REM"/>
    <property type="match status" value="1"/>
</dbReference>
<evidence type="ECO:0000313" key="7">
    <source>
        <dbReference type="Proteomes" id="UP000014680"/>
    </source>
</evidence>